<keyword evidence="3" id="KW-1185">Reference proteome</keyword>
<dbReference type="Proteomes" id="UP001056374">
    <property type="component" value="Chromosome"/>
</dbReference>
<evidence type="ECO:0000256" key="1">
    <source>
        <dbReference type="SAM" id="MobiDB-lite"/>
    </source>
</evidence>
<sequence length="177" mass="18569">MKPCASITALAAQNGELEAAIRTAQKMLSCYGDSSGFGEFGYVEAHGALTESMRILLRALGAEDKGSATVRTPGGDQSEAAPRCPAAHPEDPTPCDGRTVVAILDTANASAEGCAHHGARLLASLDGARVYALPDAPATRVFKAADTIRPFPWLAGVPRTRDEQLSRAEVRARGERP</sequence>
<dbReference type="EMBL" id="CP099468">
    <property type="protein sequence ID" value="USQ86997.1"/>
    <property type="molecule type" value="Genomic_DNA"/>
</dbReference>
<dbReference type="RefSeq" id="WP_252552803.1">
    <property type="nucleotide sequence ID" value="NZ_CP099468.1"/>
</dbReference>
<proteinExistence type="predicted"/>
<evidence type="ECO:0000313" key="3">
    <source>
        <dbReference type="Proteomes" id="UP001056374"/>
    </source>
</evidence>
<evidence type="ECO:0000313" key="2">
    <source>
        <dbReference type="EMBL" id="USQ86997.1"/>
    </source>
</evidence>
<name>A0ABY4ZFD9_9ACTN</name>
<organism evidence="2 3">
    <name type="scientific">Streptomyces phaeoluteigriseus</name>
    <dbReference type="NCBI Taxonomy" id="114686"/>
    <lineage>
        <taxon>Bacteria</taxon>
        <taxon>Bacillati</taxon>
        <taxon>Actinomycetota</taxon>
        <taxon>Actinomycetes</taxon>
        <taxon>Kitasatosporales</taxon>
        <taxon>Streptomycetaceae</taxon>
        <taxon>Streptomyces</taxon>
        <taxon>Streptomyces aurantiacus group</taxon>
    </lineage>
</organism>
<reference evidence="2" key="1">
    <citation type="submission" date="2022-06" db="EMBL/GenBank/DDBJ databases">
        <title>Complete genome sequence of soil microorganisms Streptomyces sp. Qhu-M197 isolated from Alpine meadows habitats on the Tibetan Plateau.</title>
        <authorList>
            <person name="Zhang B."/>
            <person name="Xiang X."/>
            <person name="Fan J."/>
        </authorList>
    </citation>
    <scope>NUCLEOTIDE SEQUENCE</scope>
    <source>
        <strain evidence="2">Qhu-M197</strain>
    </source>
</reference>
<protein>
    <submittedName>
        <fullName evidence="2">Uncharacterized protein</fullName>
    </submittedName>
</protein>
<accession>A0ABY4ZFD9</accession>
<gene>
    <name evidence="2" type="ORF">NFX46_26740</name>
</gene>
<feature type="region of interest" description="Disordered" evidence="1">
    <location>
        <begin position="66"/>
        <end position="92"/>
    </location>
</feature>